<dbReference type="GO" id="GO:0000160">
    <property type="term" value="P:phosphorelay signal transduction system"/>
    <property type="evidence" value="ECO:0007669"/>
    <property type="project" value="InterPro"/>
</dbReference>
<dbReference type="GO" id="GO:0006355">
    <property type="term" value="P:regulation of DNA-templated transcription"/>
    <property type="evidence" value="ECO:0007669"/>
    <property type="project" value="InterPro"/>
</dbReference>
<keyword evidence="3" id="KW-1133">Transmembrane helix</keyword>
<evidence type="ECO:0000259" key="4">
    <source>
        <dbReference type="PROSITE" id="PS51755"/>
    </source>
</evidence>
<keyword evidence="1 2" id="KW-0238">DNA-binding</keyword>
<dbReference type="SMART" id="SM00862">
    <property type="entry name" value="Trans_reg_C"/>
    <property type="match status" value="1"/>
</dbReference>
<keyword evidence="3" id="KW-0812">Transmembrane</keyword>
<sequence>MNSSSDMPLAEPGSSIACLIIKTGRSDCYAHFYPALYQLTLVKSGIEEKIDLGYSGSRLLERLLQEPGEVVSREELMSHAWADRVVGQGSLNQQIYTLRQVLGDEKNREIIQTLPRRGYLLNPKHLVYPANIDDIGEVAEPAEPIPPQPAFLRRHGRQRASWVILLSLFSVLGIGQFLYLYQISQPQDLHSSEMNLGMLNVRYVDQQPQRLQQLILQTHGLTSRLNALASKPTQLVLSLRGDFYELLCLQDNGSVRSLMLHASQLNQVADAQLSRCLP</sequence>
<reference evidence="5 6" key="1">
    <citation type="submission" date="2018-08" db="EMBL/GenBank/DDBJ databases">
        <title>Genome sequencing of rice bacterial endophytes.</title>
        <authorList>
            <person name="Venturi V."/>
        </authorList>
    </citation>
    <scope>NUCLEOTIDE SEQUENCE [LARGE SCALE GENOMIC DNA]</scope>
    <source>
        <strain evidence="5 6">E1205</strain>
    </source>
</reference>
<dbReference type="InterPro" id="IPR036388">
    <property type="entry name" value="WH-like_DNA-bd_sf"/>
</dbReference>
<dbReference type="SUPFAM" id="SSF46894">
    <property type="entry name" value="C-terminal effector domain of the bipartite response regulators"/>
    <property type="match status" value="1"/>
</dbReference>
<dbReference type="EMBL" id="QXDA01000002">
    <property type="protein sequence ID" value="RIA35092.1"/>
    <property type="molecule type" value="Genomic_DNA"/>
</dbReference>
<evidence type="ECO:0000313" key="5">
    <source>
        <dbReference type="EMBL" id="RIA35092.1"/>
    </source>
</evidence>
<organism evidence="5 6">
    <name type="scientific">Ectopseudomonas oleovorans</name>
    <name type="common">Pseudomonas oleovorans</name>
    <dbReference type="NCBI Taxonomy" id="301"/>
    <lineage>
        <taxon>Bacteria</taxon>
        <taxon>Pseudomonadati</taxon>
        <taxon>Pseudomonadota</taxon>
        <taxon>Gammaproteobacteria</taxon>
        <taxon>Pseudomonadales</taxon>
        <taxon>Pseudomonadaceae</taxon>
        <taxon>Ectopseudomonas</taxon>
    </lineage>
</organism>
<evidence type="ECO:0000313" key="6">
    <source>
        <dbReference type="Proteomes" id="UP000265836"/>
    </source>
</evidence>
<feature type="transmembrane region" description="Helical" evidence="3">
    <location>
        <begin position="162"/>
        <end position="181"/>
    </location>
</feature>
<dbReference type="Gene3D" id="1.10.10.10">
    <property type="entry name" value="Winged helix-like DNA-binding domain superfamily/Winged helix DNA-binding domain"/>
    <property type="match status" value="1"/>
</dbReference>
<dbReference type="PROSITE" id="PS51755">
    <property type="entry name" value="OMPR_PHOB"/>
    <property type="match status" value="1"/>
</dbReference>
<evidence type="ECO:0000256" key="1">
    <source>
        <dbReference type="ARBA" id="ARBA00023125"/>
    </source>
</evidence>
<dbReference type="AlphaFoldDB" id="A0A397NCA9"/>
<accession>A0A397NCA9</accession>
<dbReference type="InterPro" id="IPR001867">
    <property type="entry name" value="OmpR/PhoB-type_DNA-bd"/>
</dbReference>
<protein>
    <submittedName>
        <fullName evidence="5">Transcriptional regulator</fullName>
    </submittedName>
</protein>
<dbReference type="Proteomes" id="UP000265836">
    <property type="component" value="Unassembled WGS sequence"/>
</dbReference>
<proteinExistence type="predicted"/>
<evidence type="ECO:0000256" key="3">
    <source>
        <dbReference type="SAM" id="Phobius"/>
    </source>
</evidence>
<feature type="domain" description="OmpR/PhoB-type" evidence="4">
    <location>
        <begin position="24"/>
        <end position="123"/>
    </location>
</feature>
<name>A0A397NCA9_ECTOL</name>
<dbReference type="RefSeq" id="WP_119692439.1">
    <property type="nucleotide sequence ID" value="NZ_QXDA01000002.1"/>
</dbReference>
<keyword evidence="3" id="KW-0472">Membrane</keyword>
<comment type="caution">
    <text evidence="5">The sequence shown here is derived from an EMBL/GenBank/DDBJ whole genome shotgun (WGS) entry which is preliminary data.</text>
</comment>
<dbReference type="Pfam" id="PF00486">
    <property type="entry name" value="Trans_reg_C"/>
    <property type="match status" value="1"/>
</dbReference>
<gene>
    <name evidence="5" type="ORF">DFO61_1755</name>
</gene>
<dbReference type="InterPro" id="IPR016032">
    <property type="entry name" value="Sig_transdc_resp-reg_C-effctor"/>
</dbReference>
<evidence type="ECO:0000256" key="2">
    <source>
        <dbReference type="PROSITE-ProRule" id="PRU01091"/>
    </source>
</evidence>
<feature type="DNA-binding region" description="OmpR/PhoB-type" evidence="2">
    <location>
        <begin position="24"/>
        <end position="123"/>
    </location>
</feature>
<dbReference type="GO" id="GO:0003677">
    <property type="term" value="F:DNA binding"/>
    <property type="evidence" value="ECO:0007669"/>
    <property type="project" value="UniProtKB-UniRule"/>
</dbReference>
<dbReference type="CDD" id="cd00383">
    <property type="entry name" value="trans_reg_C"/>
    <property type="match status" value="1"/>
</dbReference>